<dbReference type="Proteomes" id="UP000540989">
    <property type="component" value="Unassembled WGS sequence"/>
</dbReference>
<evidence type="ECO:0000313" key="1">
    <source>
        <dbReference type="EMBL" id="MBB5058056.1"/>
    </source>
</evidence>
<reference evidence="1 2" key="1">
    <citation type="submission" date="2020-08" db="EMBL/GenBank/DDBJ databases">
        <title>Genomic Encyclopedia of Type Strains, Phase IV (KMG-V): Genome sequencing to study the core and pangenomes of soil and plant-associated prokaryotes.</title>
        <authorList>
            <person name="Whitman W."/>
        </authorList>
    </citation>
    <scope>NUCLEOTIDE SEQUENCE [LARGE SCALE GENOMIC DNA]</scope>
    <source>
        <strain evidence="1 2">M8UP14</strain>
    </source>
</reference>
<comment type="caution">
    <text evidence="1">The sequence shown here is derived from an EMBL/GenBank/DDBJ whole genome shotgun (WGS) entry which is preliminary data.</text>
</comment>
<dbReference type="Gene3D" id="3.20.20.80">
    <property type="entry name" value="Glycosidases"/>
    <property type="match status" value="1"/>
</dbReference>
<organism evidence="1 2">
    <name type="scientific">Granulicella aggregans</name>
    <dbReference type="NCBI Taxonomy" id="474949"/>
    <lineage>
        <taxon>Bacteria</taxon>
        <taxon>Pseudomonadati</taxon>
        <taxon>Acidobacteriota</taxon>
        <taxon>Terriglobia</taxon>
        <taxon>Terriglobales</taxon>
        <taxon>Acidobacteriaceae</taxon>
        <taxon>Granulicella</taxon>
    </lineage>
</organism>
<protein>
    <submittedName>
        <fullName evidence="1">Uncharacterized protein</fullName>
    </submittedName>
</protein>
<gene>
    <name evidence="1" type="ORF">HDF16_002762</name>
</gene>
<evidence type="ECO:0000313" key="2">
    <source>
        <dbReference type="Proteomes" id="UP000540989"/>
    </source>
</evidence>
<name>A0A7W7ZDS5_9BACT</name>
<keyword evidence="2" id="KW-1185">Reference proteome</keyword>
<dbReference type="EMBL" id="JACHIP010000003">
    <property type="protein sequence ID" value="MBB5058056.1"/>
    <property type="molecule type" value="Genomic_DNA"/>
</dbReference>
<accession>A0A7W7ZDS5</accession>
<sequence length="82" mass="8647">MIVAFWSSLFIFFLAVCPLISDQPTVKTDHAPAASEAFIPHLEQRGAATQLIVDGKSFLLLGGKPHNSSSSSIPCMTSSGLG</sequence>
<dbReference type="AlphaFoldDB" id="A0A7W7ZDS5"/>
<proteinExistence type="predicted"/>